<reference evidence="3 4" key="1">
    <citation type="journal article" date="2021" name="Microb. Ecol.">
        <title>Candidatus Mesenet longicola: Novel Endosymbionts of Brontispa longissima that Induce Cytoplasmic Incompatibility.</title>
        <authorList>
            <person name="Takano S."/>
            <person name="Gotoh Y."/>
            <person name="Hayashi T."/>
        </authorList>
    </citation>
    <scope>NUCLEOTIDE SEQUENCE [LARGE SCALE GENOMIC DNA]</scope>
    <source>
        <strain evidence="3">L5</strain>
    </source>
</reference>
<keyword evidence="4" id="KW-1185">Reference proteome</keyword>
<dbReference type="GO" id="GO:0016787">
    <property type="term" value="F:hydrolase activity"/>
    <property type="evidence" value="ECO:0007669"/>
    <property type="project" value="UniProtKB-KW"/>
</dbReference>
<dbReference type="AlphaFoldDB" id="A0A8J3HUJ7"/>
<evidence type="ECO:0000259" key="2">
    <source>
        <dbReference type="Pfam" id="PF14436"/>
    </source>
</evidence>
<dbReference type="PROSITE" id="PS51257">
    <property type="entry name" value="PROKAR_LIPOPROTEIN"/>
    <property type="match status" value="1"/>
</dbReference>
<organism evidence="3 4">
    <name type="scientific">Candidatus Mesenet longicola</name>
    <dbReference type="NCBI Taxonomy" id="1892558"/>
    <lineage>
        <taxon>Bacteria</taxon>
        <taxon>Pseudomonadati</taxon>
        <taxon>Pseudomonadota</taxon>
        <taxon>Alphaproteobacteria</taxon>
        <taxon>Rickettsiales</taxon>
        <taxon>Anaplasmataceae</taxon>
        <taxon>Candidatus Mesenet</taxon>
    </lineage>
</organism>
<dbReference type="GO" id="GO:0004540">
    <property type="term" value="F:RNA nuclease activity"/>
    <property type="evidence" value="ECO:0007669"/>
    <property type="project" value="UniProtKB-ARBA"/>
</dbReference>
<dbReference type="Proteomes" id="UP000637906">
    <property type="component" value="Unassembled WGS sequence"/>
</dbReference>
<proteinExistence type="predicted"/>
<feature type="domain" description="Bacterial EndoU nuclease" evidence="2">
    <location>
        <begin position="123"/>
        <end position="237"/>
    </location>
</feature>
<evidence type="ECO:0000313" key="3">
    <source>
        <dbReference type="EMBL" id="GHM59512.1"/>
    </source>
</evidence>
<dbReference type="Pfam" id="PF14436">
    <property type="entry name" value="EndoU_bacteria"/>
    <property type="match status" value="1"/>
</dbReference>
<dbReference type="InterPro" id="IPR029501">
    <property type="entry name" value="EndoU_bac"/>
</dbReference>
<accession>A0A8J3HUJ7</accession>
<comment type="caution">
    <text evidence="3">The sequence shown here is derived from an EMBL/GenBank/DDBJ whole genome shotgun (WGS) entry which is preliminary data.</text>
</comment>
<evidence type="ECO:0000256" key="1">
    <source>
        <dbReference type="ARBA" id="ARBA00022801"/>
    </source>
</evidence>
<dbReference type="InterPro" id="IPR037227">
    <property type="entry name" value="EndoU-like"/>
</dbReference>
<evidence type="ECO:0000313" key="4">
    <source>
        <dbReference type="Proteomes" id="UP000637906"/>
    </source>
</evidence>
<protein>
    <recommendedName>
        <fullName evidence="2">Bacterial EndoU nuclease domain-containing protein</fullName>
    </recommendedName>
</protein>
<dbReference type="EMBL" id="BNGU01000016">
    <property type="protein sequence ID" value="GHM59512.1"/>
    <property type="molecule type" value="Genomic_DNA"/>
</dbReference>
<dbReference type="GO" id="GO:0004519">
    <property type="term" value="F:endonuclease activity"/>
    <property type="evidence" value="ECO:0007669"/>
    <property type="project" value="InterPro"/>
</dbReference>
<keyword evidence="1" id="KW-0378">Hydrolase</keyword>
<gene>
    <name evidence="3" type="ORF">sL5_05050</name>
</gene>
<sequence length="283" mass="32877">MKIITRRIVPLVIALVSCTIYSKYDYKSPIVRHKFDKFFKDKDLDPDYLAPKPILNKFDKGILRICGDWGSTPTKQDLQKFLDDPDHKDDMDDIYTQLNKEIKTPNATLEKFKEEFVELWFQNRGFIHIFCGEPDGYKQWTGLGGMHFAGRYLEAQEKGWAGAIWDNKICDKNEIKNPVYTIGIRYKNTKGEVREKCPGGFDYLSAKDIFIKATKAWKDFERSGNKKEGQCLYRTLDEYQSVLQVDNYAILSFFSTLSAKYNTCGDVPLEKIKIEKLPKQVAR</sequence>
<dbReference type="SUPFAM" id="SSF142877">
    <property type="entry name" value="EndoU-like"/>
    <property type="match status" value="1"/>
</dbReference>
<name>A0A8J3HUJ7_9RICK</name>